<feature type="transmembrane region" description="Helical" evidence="2">
    <location>
        <begin position="34"/>
        <end position="53"/>
    </location>
</feature>
<sequence>MATTSPHSQPQSKSQPKNDLLAPPERSAISSTEVIAAALTLVWLIGSAVFFLMLPTEGSFNSLQFVMVLLAVFMPVALIWVAATAARSIRVMREESGRLHSAIDGMRKTYLEQQKAVTETTRPDVEKKLEEIAATARETSSALATFTSSRSDAPRISIDAIKATTSADGQTALPLGTPMEALQPALENEDFIRALNFPETAEDTVGFAALRKALKDHRASQLITAAQDMLTLLSQEGIYMDDLRHDRAKPELWRRFAQGERGPAIAALGGVRDRSSLALTAGRMKEDVIFRDAAHHFLRRFDKVMMEFEPHASDAELAKLSTTRTALAFMLLGRVAGMFS</sequence>
<dbReference type="EMBL" id="CVQV01000006">
    <property type="protein sequence ID" value="CRK75414.1"/>
    <property type="molecule type" value="Genomic_DNA"/>
</dbReference>
<keyword evidence="2" id="KW-1133">Transmembrane helix</keyword>
<evidence type="ECO:0000313" key="3">
    <source>
        <dbReference type="EMBL" id="CRK75414.1"/>
    </source>
</evidence>
<keyword evidence="2" id="KW-0812">Transmembrane</keyword>
<name>A0A0U1NL19_9RHOB</name>
<feature type="region of interest" description="Disordered" evidence="1">
    <location>
        <begin position="1"/>
        <end position="24"/>
    </location>
</feature>
<feature type="compositionally biased region" description="Low complexity" evidence="1">
    <location>
        <begin position="1"/>
        <end position="17"/>
    </location>
</feature>
<dbReference type="STRING" id="282199.GCA_001049735_01460"/>
<feature type="transmembrane region" description="Helical" evidence="2">
    <location>
        <begin position="65"/>
        <end position="86"/>
    </location>
</feature>
<dbReference type="AlphaFoldDB" id="A0A0U1NL19"/>
<dbReference type="OrthoDB" id="7833467at2"/>
<evidence type="ECO:0000313" key="4">
    <source>
        <dbReference type="Proteomes" id="UP000048949"/>
    </source>
</evidence>
<proteinExistence type="predicted"/>
<accession>A0A0U1NL19</accession>
<evidence type="ECO:0000256" key="2">
    <source>
        <dbReference type="SAM" id="Phobius"/>
    </source>
</evidence>
<protein>
    <submittedName>
        <fullName evidence="3">Uncharacterized protein</fullName>
    </submittedName>
</protein>
<keyword evidence="2" id="KW-0472">Membrane</keyword>
<keyword evidence="4" id="KW-1185">Reference proteome</keyword>
<evidence type="ECO:0000256" key="1">
    <source>
        <dbReference type="SAM" id="MobiDB-lite"/>
    </source>
</evidence>
<dbReference type="Proteomes" id="UP000048949">
    <property type="component" value="Unassembled WGS sequence"/>
</dbReference>
<organism evidence="3 4">
    <name type="scientific">Nereida ignava</name>
    <dbReference type="NCBI Taxonomy" id="282199"/>
    <lineage>
        <taxon>Bacteria</taxon>
        <taxon>Pseudomonadati</taxon>
        <taxon>Pseudomonadota</taxon>
        <taxon>Alphaproteobacteria</taxon>
        <taxon>Rhodobacterales</taxon>
        <taxon>Roseobacteraceae</taxon>
        <taxon>Nereida</taxon>
    </lineage>
</organism>
<reference evidence="3 4" key="1">
    <citation type="submission" date="2015-04" db="EMBL/GenBank/DDBJ databases">
        <authorList>
            <person name="Syromyatnikov M.Y."/>
            <person name="Popov V.N."/>
        </authorList>
    </citation>
    <scope>NUCLEOTIDE SEQUENCE [LARGE SCALE GENOMIC DNA]</scope>
    <source>
        <strain evidence="3 4">CECT 5292</strain>
    </source>
</reference>
<dbReference type="RefSeq" id="WP_048598846.1">
    <property type="nucleotide sequence ID" value="NZ_CBFHGK010000005.1"/>
</dbReference>
<gene>
    <name evidence="3" type="ORF">NIG5292_01461</name>
</gene>